<organism evidence="2 3">
    <name type="scientific">Phytophthora megakarya</name>
    <dbReference type="NCBI Taxonomy" id="4795"/>
    <lineage>
        <taxon>Eukaryota</taxon>
        <taxon>Sar</taxon>
        <taxon>Stramenopiles</taxon>
        <taxon>Oomycota</taxon>
        <taxon>Peronosporomycetes</taxon>
        <taxon>Peronosporales</taxon>
        <taxon>Peronosporaceae</taxon>
        <taxon>Phytophthora</taxon>
    </lineage>
</organism>
<evidence type="ECO:0000256" key="1">
    <source>
        <dbReference type="SAM" id="MobiDB-lite"/>
    </source>
</evidence>
<comment type="caution">
    <text evidence="2">The sequence shown here is derived from an EMBL/GenBank/DDBJ whole genome shotgun (WGS) entry which is preliminary data.</text>
</comment>
<keyword evidence="3" id="KW-1185">Reference proteome</keyword>
<proteinExistence type="predicted"/>
<dbReference type="AlphaFoldDB" id="A0A225VWT3"/>
<dbReference type="EMBL" id="NBNE01002664">
    <property type="protein sequence ID" value="OWZ09792.1"/>
    <property type="molecule type" value="Genomic_DNA"/>
</dbReference>
<dbReference type="Proteomes" id="UP000198211">
    <property type="component" value="Unassembled WGS sequence"/>
</dbReference>
<protein>
    <submittedName>
        <fullName evidence="2">Uncharacterized protein</fullName>
    </submittedName>
</protein>
<evidence type="ECO:0000313" key="2">
    <source>
        <dbReference type="EMBL" id="OWZ09792.1"/>
    </source>
</evidence>
<feature type="region of interest" description="Disordered" evidence="1">
    <location>
        <begin position="1"/>
        <end position="39"/>
    </location>
</feature>
<sequence length="199" mass="21398">MSDSDESQRGSNAGGTPYGSYAASDSSSDESTRELGPDDFFSNQLTTTLNAGLAAHASVLHEELDVLWDRAREGYNIGLDAVDRLSRDVETRDQTLRELRDENVGLRAHAARATEWKTQYDNLCQTTADEAAAYQDAQTQAEARISNLNSRIAALTSSLPSIPASLTPVASPPPVSEVTTQTDITSVLSNSSSVSCRTR</sequence>
<gene>
    <name evidence="2" type="ORF">PHMEG_00017448</name>
</gene>
<reference evidence="3" key="1">
    <citation type="submission" date="2017-03" db="EMBL/GenBank/DDBJ databases">
        <title>Phytopthora megakarya and P. palmivora, two closely related causual agents of cacao black pod achieved similar genome size and gene model numbers by different mechanisms.</title>
        <authorList>
            <person name="Ali S."/>
            <person name="Shao J."/>
            <person name="Larry D.J."/>
            <person name="Kronmiller B."/>
            <person name="Shen D."/>
            <person name="Strem M.D."/>
            <person name="Melnick R.L."/>
            <person name="Guiltinan M.J."/>
            <person name="Tyler B.M."/>
            <person name="Meinhardt L.W."/>
            <person name="Bailey B.A."/>
        </authorList>
    </citation>
    <scope>NUCLEOTIDE SEQUENCE [LARGE SCALE GENOMIC DNA]</scope>
    <source>
        <strain evidence="3">zdho120</strain>
    </source>
</reference>
<name>A0A225VWT3_9STRA</name>
<evidence type="ECO:0000313" key="3">
    <source>
        <dbReference type="Proteomes" id="UP000198211"/>
    </source>
</evidence>
<accession>A0A225VWT3</accession>